<reference evidence="1 2" key="1">
    <citation type="journal article" date="2014" name="BMC Genomics">
        <title>Genome and secretome analysis of the hemibiotrophic fungal pathogen, Moniliophthora roreri, which causes frosty pod rot disease of cacao: mechanisms of the biotrophic and necrotrophic phases.</title>
        <authorList>
            <person name="Meinhardt L.W."/>
            <person name="Costa G.G.L."/>
            <person name="Thomazella D.P.T."/>
            <person name="Teixeira P.J.P.L."/>
            <person name="Carazzolle M.F."/>
            <person name="Schuster S.C."/>
            <person name="Carlson J.E."/>
            <person name="Guiltinan M.J."/>
            <person name="Mieczkowski P."/>
            <person name="Farmer A."/>
            <person name="Ramaraj T."/>
            <person name="Crozier J."/>
            <person name="Davis R.E."/>
            <person name="Shao J."/>
            <person name="Melnick R.L."/>
            <person name="Pereira G.A.G."/>
            <person name="Bailey B.A."/>
        </authorList>
    </citation>
    <scope>NUCLEOTIDE SEQUENCE [LARGE SCALE GENOMIC DNA]</scope>
    <source>
        <strain evidence="1 2">MCA 2997</strain>
    </source>
</reference>
<dbReference type="HOGENOM" id="CLU_1731953_0_0_1"/>
<name>V2WYX0_MONRO</name>
<dbReference type="EMBL" id="AWSO01001083">
    <property type="protein sequence ID" value="ESK85385.1"/>
    <property type="molecule type" value="Genomic_DNA"/>
</dbReference>
<sequence>MTALLRRLTNDISTLSCYAAGRHHLLHPQITMNHFSPAFILSLFAFLPPFVITNSNGPHLDSCAPEIIAQSHFDSSGILPRPTHLPTVNESSCFSWVQKYKDKSTRPPHSFFPCVVPSPIPTTIPTYTTSLLSLCWMLAGKYHTQRGGASG</sequence>
<gene>
    <name evidence="1" type="ORF">Moror_5932</name>
</gene>
<organism evidence="1 2">
    <name type="scientific">Moniliophthora roreri (strain MCA 2997)</name>
    <name type="common">Cocoa frosty pod rot fungus</name>
    <name type="synonym">Crinipellis roreri</name>
    <dbReference type="NCBI Taxonomy" id="1381753"/>
    <lineage>
        <taxon>Eukaryota</taxon>
        <taxon>Fungi</taxon>
        <taxon>Dikarya</taxon>
        <taxon>Basidiomycota</taxon>
        <taxon>Agaricomycotina</taxon>
        <taxon>Agaricomycetes</taxon>
        <taxon>Agaricomycetidae</taxon>
        <taxon>Agaricales</taxon>
        <taxon>Marasmiineae</taxon>
        <taxon>Marasmiaceae</taxon>
        <taxon>Moniliophthora</taxon>
    </lineage>
</organism>
<dbReference type="KEGG" id="mrr:Moror_5932"/>
<protein>
    <submittedName>
        <fullName evidence="1">Uncharacterized protein</fullName>
    </submittedName>
</protein>
<evidence type="ECO:0000313" key="1">
    <source>
        <dbReference type="EMBL" id="ESK85385.1"/>
    </source>
</evidence>
<dbReference type="AlphaFoldDB" id="V2WYX0"/>
<comment type="caution">
    <text evidence="1">The sequence shown here is derived from an EMBL/GenBank/DDBJ whole genome shotgun (WGS) entry which is preliminary data.</text>
</comment>
<keyword evidence="2" id="KW-1185">Reference proteome</keyword>
<accession>V2WYX0</accession>
<proteinExistence type="predicted"/>
<evidence type="ECO:0000313" key="2">
    <source>
        <dbReference type="Proteomes" id="UP000017559"/>
    </source>
</evidence>
<dbReference type="Proteomes" id="UP000017559">
    <property type="component" value="Unassembled WGS sequence"/>
</dbReference>